<dbReference type="InterPro" id="IPR023401">
    <property type="entry name" value="ODC_N"/>
</dbReference>
<dbReference type="PANTHER" id="PTHR13812">
    <property type="entry name" value="KETIMINE REDUCTASE MU-CRYSTALLIN"/>
    <property type="match status" value="1"/>
</dbReference>
<dbReference type="InterPro" id="IPR003462">
    <property type="entry name" value="ODC_Mu_crystall"/>
</dbReference>
<dbReference type="Gene3D" id="3.30.1780.10">
    <property type="entry name" value="ornithine cyclodeaminase, domain 1"/>
    <property type="match status" value="1"/>
</dbReference>
<dbReference type="Pfam" id="PF02423">
    <property type="entry name" value="OCD_Mu_crystall"/>
    <property type="match status" value="1"/>
</dbReference>
<comment type="caution">
    <text evidence="2">The sequence shown here is derived from an EMBL/GenBank/DDBJ whole genome shotgun (WGS) entry which is preliminary data.</text>
</comment>
<evidence type="ECO:0000313" key="3">
    <source>
        <dbReference type="Proteomes" id="UP000035444"/>
    </source>
</evidence>
<dbReference type="GO" id="GO:0005737">
    <property type="term" value="C:cytoplasm"/>
    <property type="evidence" value="ECO:0007669"/>
    <property type="project" value="TreeGrafter"/>
</dbReference>
<organism evidence="2 3">
    <name type="scientific">Kiloniella spongiae</name>
    <dbReference type="NCBI Taxonomy" id="1489064"/>
    <lineage>
        <taxon>Bacteria</taxon>
        <taxon>Pseudomonadati</taxon>
        <taxon>Pseudomonadota</taxon>
        <taxon>Alphaproteobacteria</taxon>
        <taxon>Rhodospirillales</taxon>
        <taxon>Kiloniellaceae</taxon>
        <taxon>Kiloniella</taxon>
    </lineage>
</organism>
<dbReference type="GO" id="GO:0019752">
    <property type="term" value="P:carboxylic acid metabolic process"/>
    <property type="evidence" value="ECO:0007669"/>
    <property type="project" value="UniProtKB-ARBA"/>
</dbReference>
<sequence>MSELTVISASDIAEYVTRDLAFAAVEKALIAITKPDSRLFPVTIGRGVPDESMVAIKSGMSAPEGVVGMKVGTYWPNNRDMGLTNHGSTTLLLDPDTGMPTVLFNAVALNGLRTAAANAVASNVLARPDAEVLLLVGAGHQARCEIAALCDIRPISRVLIWSRNLNHAAELAEELSASASNQSFAQFSATSDLEMAAGEADIITTVTPSTQVLIQSAWVRPGTHISAMGADKKGKQELDPRLVEGGKLFADHPPQSVEIGEFQSATQQELIREQDITAIGRVLTGVCKGRTGERDITIFDSSGIVLQDIAVAQAVLEKIRKKGGGLKVSF</sequence>
<dbReference type="OrthoDB" id="9801817at2"/>
<dbReference type="InterPro" id="IPR036291">
    <property type="entry name" value="NAD(P)-bd_dom_sf"/>
</dbReference>
<protein>
    <recommendedName>
        <fullName evidence="4">Ornithine cyclodeaminase</fullName>
    </recommendedName>
</protein>
<dbReference type="FunFam" id="3.40.50.720:FF:000311">
    <property type="entry name" value="Ornithine cyclodeaminase"/>
    <property type="match status" value="1"/>
</dbReference>
<evidence type="ECO:0000313" key="2">
    <source>
        <dbReference type="EMBL" id="KLN62018.1"/>
    </source>
</evidence>
<dbReference type="Proteomes" id="UP000035444">
    <property type="component" value="Unassembled WGS sequence"/>
</dbReference>
<dbReference type="RefSeq" id="WP_047762148.1">
    <property type="nucleotide sequence ID" value="NZ_LAQL01000002.1"/>
</dbReference>
<proteinExistence type="inferred from homology"/>
<dbReference type="EMBL" id="LAQL01000002">
    <property type="protein sequence ID" value="KLN62018.1"/>
    <property type="molecule type" value="Genomic_DNA"/>
</dbReference>
<dbReference type="STRING" id="1489064.WH96_00250"/>
<evidence type="ECO:0008006" key="4">
    <source>
        <dbReference type="Google" id="ProtNLM"/>
    </source>
</evidence>
<accession>A0A0H2MI33</accession>
<reference evidence="2 3" key="1">
    <citation type="submission" date="2015-03" db="EMBL/GenBank/DDBJ databases">
        <title>Genome Sequence of Kiloniella spongiae MEBiC09566, isolated from a marine sponge.</title>
        <authorList>
            <person name="Shao Z."/>
            <person name="Wang L."/>
            <person name="Li X."/>
        </authorList>
    </citation>
    <scope>NUCLEOTIDE SEQUENCE [LARGE SCALE GENOMIC DNA]</scope>
    <source>
        <strain evidence="2 3">MEBiC09566</strain>
    </source>
</reference>
<evidence type="ECO:0000256" key="1">
    <source>
        <dbReference type="ARBA" id="ARBA00008903"/>
    </source>
</evidence>
<dbReference type="PATRIC" id="fig|1489064.4.peg.959"/>
<dbReference type="PIRSF" id="PIRSF001439">
    <property type="entry name" value="CryM"/>
    <property type="match status" value="1"/>
</dbReference>
<dbReference type="GO" id="GO:0016491">
    <property type="term" value="F:oxidoreductase activity"/>
    <property type="evidence" value="ECO:0007669"/>
    <property type="project" value="UniProtKB-ARBA"/>
</dbReference>
<keyword evidence="3" id="KW-1185">Reference proteome</keyword>
<comment type="similarity">
    <text evidence="1">Belongs to the ornithine cyclodeaminase/mu-crystallin family.</text>
</comment>
<dbReference type="SUPFAM" id="SSF51735">
    <property type="entry name" value="NAD(P)-binding Rossmann-fold domains"/>
    <property type="match status" value="1"/>
</dbReference>
<dbReference type="Gene3D" id="3.40.50.720">
    <property type="entry name" value="NAD(P)-binding Rossmann-like Domain"/>
    <property type="match status" value="1"/>
</dbReference>
<dbReference type="PANTHER" id="PTHR13812:SF19">
    <property type="entry name" value="KETIMINE REDUCTASE MU-CRYSTALLIN"/>
    <property type="match status" value="1"/>
</dbReference>
<name>A0A0H2MI33_9PROT</name>
<gene>
    <name evidence="2" type="ORF">WH96_00250</name>
</gene>
<dbReference type="AlphaFoldDB" id="A0A0H2MI33"/>